<dbReference type="InterPro" id="IPR002931">
    <property type="entry name" value="Transglutaminase-like"/>
</dbReference>
<accession>A0ABV8V8J3</accession>
<keyword evidence="3" id="KW-1185">Reference proteome</keyword>
<dbReference type="Gene3D" id="3.10.620.30">
    <property type="match status" value="1"/>
</dbReference>
<evidence type="ECO:0000259" key="1">
    <source>
        <dbReference type="SMART" id="SM00460"/>
    </source>
</evidence>
<evidence type="ECO:0000313" key="2">
    <source>
        <dbReference type="EMBL" id="MFC4363369.1"/>
    </source>
</evidence>
<dbReference type="SUPFAM" id="SSF54001">
    <property type="entry name" value="Cysteine proteinases"/>
    <property type="match status" value="1"/>
</dbReference>
<feature type="domain" description="Transglutaminase-like" evidence="1">
    <location>
        <begin position="177"/>
        <end position="247"/>
    </location>
</feature>
<dbReference type="EMBL" id="JBHSCX010000020">
    <property type="protein sequence ID" value="MFC4363369.1"/>
    <property type="molecule type" value="Genomic_DNA"/>
</dbReference>
<dbReference type="Pfam" id="PF08379">
    <property type="entry name" value="Bact_transglu_N"/>
    <property type="match status" value="1"/>
</dbReference>
<dbReference type="PANTHER" id="PTHR33490:SF7">
    <property type="entry name" value="BLR2979 PROTEIN"/>
    <property type="match status" value="1"/>
</dbReference>
<name>A0ABV8V8J3_9GAMM</name>
<sequence>MRYRIRHITTYKYAARVTHCYNLANLVPRDTERQKSVKSKVTVTPQPIIANRRTDYFGNKSYHFEIQSAHKELSIIAESEVETKDARLDLNLDLGMSYGDALQFFKTEKSMDVLSAREFSMDSPMIRASEALANYARPSFSLNRSLYSCVADLTSRIYKEFKYTPGFTTIATPLSEVLQHKRGVCQDFAHLQVGCLRAMGIPARYVSGYMETLPPPGQEKLVGADATHAWVSYLSPGEGWIEFDPTNNVRPGNQHIVAAYGRDYYDVTPLKGVIIGGGKNPILEVSVDVHRLP</sequence>
<dbReference type="SMART" id="SM00460">
    <property type="entry name" value="TGc"/>
    <property type="match status" value="1"/>
</dbReference>
<dbReference type="PANTHER" id="PTHR33490">
    <property type="entry name" value="BLR5614 PROTEIN-RELATED"/>
    <property type="match status" value="1"/>
</dbReference>
<dbReference type="Proteomes" id="UP001595840">
    <property type="component" value="Unassembled WGS sequence"/>
</dbReference>
<reference evidence="3" key="1">
    <citation type="journal article" date="2019" name="Int. J. Syst. Evol. Microbiol.">
        <title>The Global Catalogue of Microorganisms (GCM) 10K type strain sequencing project: providing services to taxonomists for standard genome sequencing and annotation.</title>
        <authorList>
            <consortium name="The Broad Institute Genomics Platform"/>
            <consortium name="The Broad Institute Genome Sequencing Center for Infectious Disease"/>
            <person name="Wu L."/>
            <person name="Ma J."/>
        </authorList>
    </citation>
    <scope>NUCLEOTIDE SEQUENCE [LARGE SCALE GENOMIC DNA]</scope>
    <source>
        <strain evidence="3">CECT 8570</strain>
    </source>
</reference>
<gene>
    <name evidence="2" type="ORF">ACFOX3_13720</name>
</gene>
<protein>
    <submittedName>
        <fullName evidence="2">Transglutaminase N-terminal domain-containing protein</fullName>
    </submittedName>
</protein>
<dbReference type="RefSeq" id="WP_290261108.1">
    <property type="nucleotide sequence ID" value="NZ_JAUFQG010000004.1"/>
</dbReference>
<organism evidence="2 3">
    <name type="scientific">Simiduia curdlanivorans</name>
    <dbReference type="NCBI Taxonomy" id="1492769"/>
    <lineage>
        <taxon>Bacteria</taxon>
        <taxon>Pseudomonadati</taxon>
        <taxon>Pseudomonadota</taxon>
        <taxon>Gammaproteobacteria</taxon>
        <taxon>Cellvibrionales</taxon>
        <taxon>Cellvibrionaceae</taxon>
        <taxon>Simiduia</taxon>
    </lineage>
</organism>
<proteinExistence type="predicted"/>
<dbReference type="Pfam" id="PF01841">
    <property type="entry name" value="Transglut_core"/>
    <property type="match status" value="1"/>
</dbReference>
<evidence type="ECO:0000313" key="3">
    <source>
        <dbReference type="Proteomes" id="UP001595840"/>
    </source>
</evidence>
<comment type="caution">
    <text evidence="2">The sequence shown here is derived from an EMBL/GenBank/DDBJ whole genome shotgun (WGS) entry which is preliminary data.</text>
</comment>
<dbReference type="InterPro" id="IPR013589">
    <property type="entry name" value="Bac_transglu_N"/>
</dbReference>
<dbReference type="InterPro" id="IPR038765">
    <property type="entry name" value="Papain-like_cys_pep_sf"/>
</dbReference>